<dbReference type="PROSITE" id="PS50179">
    <property type="entry name" value="VHS"/>
    <property type="match status" value="1"/>
</dbReference>
<feature type="domain" description="VHS" evidence="2">
    <location>
        <begin position="21"/>
        <end position="151"/>
    </location>
</feature>
<organism evidence="3 4">
    <name type="scientific">Thelephora terrestris</name>
    <dbReference type="NCBI Taxonomy" id="56493"/>
    <lineage>
        <taxon>Eukaryota</taxon>
        <taxon>Fungi</taxon>
        <taxon>Dikarya</taxon>
        <taxon>Basidiomycota</taxon>
        <taxon>Agaricomycotina</taxon>
        <taxon>Agaricomycetes</taxon>
        <taxon>Thelephorales</taxon>
        <taxon>Thelephoraceae</taxon>
        <taxon>Thelephora</taxon>
    </lineage>
</organism>
<feature type="region of interest" description="Disordered" evidence="1">
    <location>
        <begin position="141"/>
        <end position="209"/>
    </location>
</feature>
<dbReference type="GO" id="GO:0030479">
    <property type="term" value="C:actin cortical patch"/>
    <property type="evidence" value="ECO:0007669"/>
    <property type="project" value="TreeGrafter"/>
</dbReference>
<dbReference type="Proteomes" id="UP000736335">
    <property type="component" value="Unassembled WGS sequence"/>
</dbReference>
<feature type="compositionally biased region" description="Basic residues" evidence="1">
    <location>
        <begin position="187"/>
        <end position="205"/>
    </location>
</feature>
<feature type="compositionally biased region" description="Basic and acidic residues" evidence="1">
    <location>
        <begin position="143"/>
        <end position="186"/>
    </location>
</feature>
<evidence type="ECO:0000259" key="2">
    <source>
        <dbReference type="PROSITE" id="PS50179"/>
    </source>
</evidence>
<evidence type="ECO:0000313" key="4">
    <source>
        <dbReference type="Proteomes" id="UP000736335"/>
    </source>
</evidence>
<dbReference type="InterPro" id="IPR038425">
    <property type="entry name" value="GAT_sf"/>
</dbReference>
<dbReference type="SMART" id="SM00288">
    <property type="entry name" value="VHS"/>
    <property type="match status" value="1"/>
</dbReference>
<dbReference type="GO" id="GO:0007015">
    <property type="term" value="P:actin filament organization"/>
    <property type="evidence" value="ECO:0007669"/>
    <property type="project" value="InterPro"/>
</dbReference>
<dbReference type="InterPro" id="IPR045007">
    <property type="entry name" value="LSB5"/>
</dbReference>
<feature type="compositionally biased region" description="Basic and acidic residues" evidence="1">
    <location>
        <begin position="448"/>
        <end position="465"/>
    </location>
</feature>
<dbReference type="InterPro" id="IPR008942">
    <property type="entry name" value="ENTH_VHS"/>
</dbReference>
<gene>
    <name evidence="3" type="ORF">BJ322DRAFT_1093712</name>
</gene>
<sequence length="465" mass="51942">MILTKGASSHKPIYGTPLERADDEKLSALFLYRIPDLVDSINIQSTGPAEASRAIRKKLKHGNSHQQYRALVILNALVENGDAKMKTRLFVDGYLTDVLRNMSNDPTIEQKVKKKLMRVLAAWHVQYKDDPSMKTVANLYKHSKGDANTVRRPEPQSPKEDEVEAAKRKSKEEAQRKAREEAERLKKEKKKKREGAGKSKTKRKPFNFEEEKPKILTQIASATQSANNLVNAITLVNREQETLQDNARVQECLAAVKQERKPIVRYIQLVENEDMIGTLIETNDRIVAALEMYDTALSKPTETQGGVEDIQKGLATTKLDDSELTRLQEKQRAAVGRATRGGRVHPDLQDLDFGELGEDKNVLPPPLRPNTRSTSSDEDFGGKGALSDFSDYESSDEEAHKKNARIASSSSNNHSGRNVYLGTSDLDLAPKKALLDDDPFADPFGDSHGVDDSSSIRENGKQRAW</sequence>
<dbReference type="GO" id="GO:0051666">
    <property type="term" value="P:actin cortical patch localization"/>
    <property type="evidence" value="ECO:0007669"/>
    <property type="project" value="TreeGrafter"/>
</dbReference>
<comment type="caution">
    <text evidence="3">The sequence shown here is derived from an EMBL/GenBank/DDBJ whole genome shotgun (WGS) entry which is preliminary data.</text>
</comment>
<reference evidence="3" key="1">
    <citation type="journal article" date="2020" name="Nat. Commun.">
        <title>Large-scale genome sequencing of mycorrhizal fungi provides insights into the early evolution of symbiotic traits.</title>
        <authorList>
            <person name="Miyauchi S."/>
            <person name="Kiss E."/>
            <person name="Kuo A."/>
            <person name="Drula E."/>
            <person name="Kohler A."/>
            <person name="Sanchez-Garcia M."/>
            <person name="Morin E."/>
            <person name="Andreopoulos B."/>
            <person name="Barry K.W."/>
            <person name="Bonito G."/>
            <person name="Buee M."/>
            <person name="Carver A."/>
            <person name="Chen C."/>
            <person name="Cichocki N."/>
            <person name="Clum A."/>
            <person name="Culley D."/>
            <person name="Crous P.W."/>
            <person name="Fauchery L."/>
            <person name="Girlanda M."/>
            <person name="Hayes R.D."/>
            <person name="Keri Z."/>
            <person name="LaButti K."/>
            <person name="Lipzen A."/>
            <person name="Lombard V."/>
            <person name="Magnuson J."/>
            <person name="Maillard F."/>
            <person name="Murat C."/>
            <person name="Nolan M."/>
            <person name="Ohm R.A."/>
            <person name="Pangilinan J."/>
            <person name="Pereira M.F."/>
            <person name="Perotto S."/>
            <person name="Peter M."/>
            <person name="Pfister S."/>
            <person name="Riley R."/>
            <person name="Sitrit Y."/>
            <person name="Stielow J.B."/>
            <person name="Szollosi G."/>
            <person name="Zifcakova L."/>
            <person name="Stursova M."/>
            <person name="Spatafora J.W."/>
            <person name="Tedersoo L."/>
            <person name="Vaario L.M."/>
            <person name="Yamada A."/>
            <person name="Yan M."/>
            <person name="Wang P."/>
            <person name="Xu J."/>
            <person name="Bruns T."/>
            <person name="Baldrian P."/>
            <person name="Vilgalys R."/>
            <person name="Dunand C."/>
            <person name="Henrissat B."/>
            <person name="Grigoriev I.V."/>
            <person name="Hibbett D."/>
            <person name="Nagy L.G."/>
            <person name="Martin F.M."/>
        </authorList>
    </citation>
    <scope>NUCLEOTIDE SEQUENCE</scope>
    <source>
        <strain evidence="3">UH-Tt-Lm1</strain>
    </source>
</reference>
<evidence type="ECO:0000256" key="1">
    <source>
        <dbReference type="SAM" id="MobiDB-lite"/>
    </source>
</evidence>
<dbReference type="SUPFAM" id="SSF48464">
    <property type="entry name" value="ENTH/VHS domain"/>
    <property type="match status" value="1"/>
</dbReference>
<keyword evidence="4" id="KW-1185">Reference proteome</keyword>
<dbReference type="PANTHER" id="PTHR47789:SF1">
    <property type="entry name" value="LAS SEVENTEEN-BINDING PROTEIN 5"/>
    <property type="match status" value="1"/>
</dbReference>
<dbReference type="GO" id="GO:0043130">
    <property type="term" value="F:ubiquitin binding"/>
    <property type="evidence" value="ECO:0007669"/>
    <property type="project" value="InterPro"/>
</dbReference>
<dbReference type="Pfam" id="PF00790">
    <property type="entry name" value="VHS"/>
    <property type="match status" value="1"/>
</dbReference>
<dbReference type="GO" id="GO:0006897">
    <property type="term" value="P:endocytosis"/>
    <property type="evidence" value="ECO:0007669"/>
    <property type="project" value="InterPro"/>
</dbReference>
<dbReference type="GO" id="GO:0035091">
    <property type="term" value="F:phosphatidylinositol binding"/>
    <property type="evidence" value="ECO:0007669"/>
    <property type="project" value="InterPro"/>
</dbReference>
<dbReference type="AlphaFoldDB" id="A0A9P6H2S8"/>
<accession>A0A9P6H2S8</accession>
<name>A0A9P6H2S8_9AGAM</name>
<dbReference type="Gene3D" id="1.25.40.90">
    <property type="match status" value="1"/>
</dbReference>
<evidence type="ECO:0000313" key="3">
    <source>
        <dbReference type="EMBL" id="KAF9778213.1"/>
    </source>
</evidence>
<feature type="region of interest" description="Disordered" evidence="1">
    <location>
        <begin position="332"/>
        <end position="422"/>
    </location>
</feature>
<dbReference type="EMBL" id="WIUZ02000024">
    <property type="protein sequence ID" value="KAF9778213.1"/>
    <property type="molecule type" value="Genomic_DNA"/>
</dbReference>
<dbReference type="OrthoDB" id="10264585at2759"/>
<feature type="region of interest" description="Disordered" evidence="1">
    <location>
        <begin position="434"/>
        <end position="465"/>
    </location>
</feature>
<dbReference type="Gene3D" id="1.20.58.160">
    <property type="match status" value="1"/>
</dbReference>
<proteinExistence type="predicted"/>
<dbReference type="SUPFAM" id="SSF89009">
    <property type="entry name" value="GAT-like domain"/>
    <property type="match status" value="1"/>
</dbReference>
<dbReference type="GO" id="GO:0007034">
    <property type="term" value="P:vacuolar transport"/>
    <property type="evidence" value="ECO:0007669"/>
    <property type="project" value="UniProtKB-ARBA"/>
</dbReference>
<reference evidence="3" key="2">
    <citation type="submission" date="2020-11" db="EMBL/GenBank/DDBJ databases">
        <authorList>
            <consortium name="DOE Joint Genome Institute"/>
            <person name="Kuo A."/>
            <person name="Miyauchi S."/>
            <person name="Kiss E."/>
            <person name="Drula E."/>
            <person name="Kohler A."/>
            <person name="Sanchez-Garcia M."/>
            <person name="Andreopoulos B."/>
            <person name="Barry K.W."/>
            <person name="Bonito G."/>
            <person name="Buee M."/>
            <person name="Carver A."/>
            <person name="Chen C."/>
            <person name="Cichocki N."/>
            <person name="Clum A."/>
            <person name="Culley D."/>
            <person name="Crous P.W."/>
            <person name="Fauchery L."/>
            <person name="Girlanda M."/>
            <person name="Hayes R."/>
            <person name="Keri Z."/>
            <person name="Labutti K."/>
            <person name="Lipzen A."/>
            <person name="Lombard V."/>
            <person name="Magnuson J."/>
            <person name="Maillard F."/>
            <person name="Morin E."/>
            <person name="Murat C."/>
            <person name="Nolan M."/>
            <person name="Ohm R."/>
            <person name="Pangilinan J."/>
            <person name="Pereira M."/>
            <person name="Perotto S."/>
            <person name="Peter M."/>
            <person name="Riley R."/>
            <person name="Sitrit Y."/>
            <person name="Stielow B."/>
            <person name="Szollosi G."/>
            <person name="Zifcakova L."/>
            <person name="Stursova M."/>
            <person name="Spatafora J.W."/>
            <person name="Tedersoo L."/>
            <person name="Vaario L.-M."/>
            <person name="Yamada A."/>
            <person name="Yan M."/>
            <person name="Wang P."/>
            <person name="Xu J."/>
            <person name="Bruns T."/>
            <person name="Baldrian P."/>
            <person name="Vilgalys R."/>
            <person name="Henrissat B."/>
            <person name="Grigoriev I.V."/>
            <person name="Hibbett D."/>
            <person name="Nagy L.G."/>
            <person name="Martin F.M."/>
        </authorList>
    </citation>
    <scope>NUCLEOTIDE SEQUENCE</scope>
    <source>
        <strain evidence="3">UH-Tt-Lm1</strain>
    </source>
</reference>
<dbReference type="CDD" id="cd14232">
    <property type="entry name" value="GAT_LSB5"/>
    <property type="match status" value="1"/>
</dbReference>
<dbReference type="InterPro" id="IPR002014">
    <property type="entry name" value="VHS_dom"/>
</dbReference>
<dbReference type="CDD" id="cd16980">
    <property type="entry name" value="VHS_Lsb5"/>
    <property type="match status" value="1"/>
</dbReference>
<dbReference type="PANTHER" id="PTHR47789">
    <property type="entry name" value="LAS SEVENTEEN-BINDING PROTEIN 5"/>
    <property type="match status" value="1"/>
</dbReference>
<protein>
    <recommendedName>
        <fullName evidence="2">VHS domain-containing protein</fullName>
    </recommendedName>
</protein>
<dbReference type="InterPro" id="IPR044103">
    <property type="entry name" value="GAT_LSB5"/>
</dbReference>
<feature type="compositionally biased region" description="Polar residues" evidence="1">
    <location>
        <begin position="406"/>
        <end position="416"/>
    </location>
</feature>